<dbReference type="RefSeq" id="WP_012198164.1">
    <property type="nucleotide sequence ID" value="NC_010001.1"/>
</dbReference>
<dbReference type="CDD" id="cd11528">
    <property type="entry name" value="NTP-PPase_MazG_Nterm"/>
    <property type="match status" value="1"/>
</dbReference>
<dbReference type="OrthoDB" id="9808939at2"/>
<dbReference type="GO" id="GO:0047429">
    <property type="term" value="F:nucleoside triphosphate diphosphatase activity"/>
    <property type="evidence" value="ECO:0007669"/>
    <property type="project" value="TreeGrafter"/>
</dbReference>
<dbReference type="Pfam" id="PF03819">
    <property type="entry name" value="MazG"/>
    <property type="match status" value="1"/>
</dbReference>
<protein>
    <submittedName>
        <fullName evidence="2">MazG family protein</fullName>
    </submittedName>
</protein>
<dbReference type="GO" id="GO:0046047">
    <property type="term" value="P:TTP catabolic process"/>
    <property type="evidence" value="ECO:0007669"/>
    <property type="project" value="TreeGrafter"/>
</dbReference>
<dbReference type="GO" id="GO:0046081">
    <property type="term" value="P:dUTP catabolic process"/>
    <property type="evidence" value="ECO:0007669"/>
    <property type="project" value="TreeGrafter"/>
</dbReference>
<evidence type="ECO:0000313" key="3">
    <source>
        <dbReference type="Proteomes" id="UP000000370"/>
    </source>
</evidence>
<organism evidence="2 3">
    <name type="scientific">Lachnoclostridium phytofermentans (strain ATCC 700394 / DSM 18823 / ISDg)</name>
    <name type="common">Clostridium phytofermentans</name>
    <dbReference type="NCBI Taxonomy" id="357809"/>
    <lineage>
        <taxon>Bacteria</taxon>
        <taxon>Bacillati</taxon>
        <taxon>Bacillota</taxon>
        <taxon>Clostridia</taxon>
        <taxon>Lachnospirales</taxon>
        <taxon>Lachnospiraceae</taxon>
    </lineage>
</organism>
<evidence type="ECO:0000259" key="1">
    <source>
        <dbReference type="Pfam" id="PF03819"/>
    </source>
</evidence>
<dbReference type="GO" id="GO:0006203">
    <property type="term" value="P:dGTP catabolic process"/>
    <property type="evidence" value="ECO:0007669"/>
    <property type="project" value="TreeGrafter"/>
</dbReference>
<feature type="domain" description="NTP pyrophosphohydrolase MazG-like" evidence="1">
    <location>
        <begin position="29"/>
        <end position="106"/>
    </location>
</feature>
<dbReference type="FunFam" id="1.10.287.1080:FF:000001">
    <property type="entry name" value="Nucleoside triphosphate pyrophosphohydrolase"/>
    <property type="match status" value="1"/>
</dbReference>
<sequence>MKPEYDFEQFCDIIEKLRSENGCPWDREQTHDSLKNCMIEEAYEVVDGINQFTKNGDYDNLREELGDVLLQVIMHSQIAKEAGRFTVEDVIDEIAKKMVRRHPHVFGDVQVKDSEGVLTNWEEIKKEEKKGKAVESNPLYVPSSFPALLRAQKIVKKSNKFRNTVYTKEELFSQMNSEATRLQALCHEGASIEKQEEAYGALLYTMSAIGLAFNMDAESCLTEKIKEEISKLESKIG</sequence>
<dbReference type="HOGENOM" id="CLU_038356_0_2_9"/>
<proteinExistence type="predicted"/>
<dbReference type="GO" id="GO:0046052">
    <property type="term" value="P:UTP catabolic process"/>
    <property type="evidence" value="ECO:0007669"/>
    <property type="project" value="TreeGrafter"/>
</dbReference>
<accession>A9KR53</accession>
<dbReference type="Gene3D" id="1.10.287.1080">
    <property type="entry name" value="MazG-like"/>
    <property type="match status" value="2"/>
</dbReference>
<dbReference type="InterPro" id="IPR048015">
    <property type="entry name" value="NTP-PPase_MazG-like_N"/>
</dbReference>
<dbReference type="Proteomes" id="UP000000370">
    <property type="component" value="Chromosome"/>
</dbReference>
<keyword evidence="3" id="KW-1185">Reference proteome</keyword>
<dbReference type="PANTHER" id="PTHR30522:SF0">
    <property type="entry name" value="NUCLEOSIDE TRIPHOSPHATE PYROPHOSPHOHYDROLASE"/>
    <property type="match status" value="1"/>
</dbReference>
<dbReference type="KEGG" id="cpy:Cphy_0132"/>
<dbReference type="GO" id="GO:0006950">
    <property type="term" value="P:response to stress"/>
    <property type="evidence" value="ECO:0007669"/>
    <property type="project" value="UniProtKB-ARBA"/>
</dbReference>
<dbReference type="STRING" id="357809.Cphy_0132"/>
<dbReference type="InterPro" id="IPR011551">
    <property type="entry name" value="NTP_PyrPHydrolase_MazG"/>
</dbReference>
<dbReference type="GO" id="GO:0046061">
    <property type="term" value="P:dATP catabolic process"/>
    <property type="evidence" value="ECO:0007669"/>
    <property type="project" value="TreeGrafter"/>
</dbReference>
<gene>
    <name evidence="2" type="ordered locus">Cphy_0132</name>
</gene>
<reference evidence="3" key="1">
    <citation type="submission" date="2007-11" db="EMBL/GenBank/DDBJ databases">
        <title>Complete genome sequence of Clostridium phytofermentans ISDg.</title>
        <authorList>
            <person name="Leschine S.B."/>
            <person name="Warnick T.A."/>
            <person name="Blanchard J.L."/>
            <person name="Schnell D.J."/>
            <person name="Petit E.L."/>
            <person name="LaTouf W.G."/>
            <person name="Copeland A."/>
            <person name="Lucas S."/>
            <person name="Lapidus A."/>
            <person name="Barry K."/>
            <person name="Glavina del Rio T."/>
            <person name="Dalin E."/>
            <person name="Tice H."/>
            <person name="Pitluck S."/>
            <person name="Kiss H."/>
            <person name="Brettin T."/>
            <person name="Bruce D."/>
            <person name="Detter J.C."/>
            <person name="Han C."/>
            <person name="Kuske C."/>
            <person name="Schmutz J."/>
            <person name="Larimer F."/>
            <person name="Land M."/>
            <person name="Hauser L."/>
            <person name="Kyrpides N."/>
            <person name="Kim E.A."/>
            <person name="Richardson P."/>
        </authorList>
    </citation>
    <scope>NUCLEOTIDE SEQUENCE [LARGE SCALE GENOMIC DNA]</scope>
    <source>
        <strain evidence="3">ATCC 700394 / DSM 18823 / ISDg</strain>
    </source>
</reference>
<dbReference type="AlphaFoldDB" id="A9KR53"/>
<dbReference type="NCBIfam" id="TIGR00444">
    <property type="entry name" value="mazG"/>
    <property type="match status" value="1"/>
</dbReference>
<dbReference type="SUPFAM" id="SSF101386">
    <property type="entry name" value="all-alpha NTP pyrophosphatases"/>
    <property type="match status" value="1"/>
</dbReference>
<dbReference type="eggNOG" id="COG3956">
    <property type="taxonomic scope" value="Bacteria"/>
</dbReference>
<dbReference type="GO" id="GO:0046076">
    <property type="term" value="P:dTTP catabolic process"/>
    <property type="evidence" value="ECO:0007669"/>
    <property type="project" value="TreeGrafter"/>
</dbReference>
<dbReference type="InterPro" id="IPR004518">
    <property type="entry name" value="MazG-like_dom"/>
</dbReference>
<dbReference type="PANTHER" id="PTHR30522">
    <property type="entry name" value="NUCLEOSIDE TRIPHOSPHATE PYROPHOSPHOHYDROLASE"/>
    <property type="match status" value="1"/>
</dbReference>
<dbReference type="EMBL" id="CP000885">
    <property type="protein sequence ID" value="ABX40521.1"/>
    <property type="molecule type" value="Genomic_DNA"/>
</dbReference>
<name>A9KR53_LACP7</name>
<evidence type="ECO:0000313" key="2">
    <source>
        <dbReference type="EMBL" id="ABX40521.1"/>
    </source>
</evidence>